<dbReference type="PANTHER" id="PTHR30336">
    <property type="entry name" value="INNER MEMBRANE PROTEIN, PROBABLE PERMEASE"/>
    <property type="match status" value="1"/>
</dbReference>
<dbReference type="KEGG" id="mic:Mic7113_1786"/>
<dbReference type="Proteomes" id="UP000010471">
    <property type="component" value="Chromosome"/>
</dbReference>
<dbReference type="InterPro" id="IPR014729">
    <property type="entry name" value="Rossmann-like_a/b/a_fold"/>
</dbReference>
<dbReference type="STRING" id="1173027.Mic7113_1786"/>
<keyword evidence="1" id="KW-1133">Transmembrane helix</keyword>
<protein>
    <recommendedName>
        <fullName evidence="2">DUF218 domain-containing protein</fullName>
    </recommendedName>
</protein>
<organism evidence="3 4">
    <name type="scientific">Allocoleopsis franciscana PCC 7113</name>
    <dbReference type="NCBI Taxonomy" id="1173027"/>
    <lineage>
        <taxon>Bacteria</taxon>
        <taxon>Bacillati</taxon>
        <taxon>Cyanobacteriota</taxon>
        <taxon>Cyanophyceae</taxon>
        <taxon>Coleofasciculales</taxon>
        <taxon>Coleofasciculaceae</taxon>
        <taxon>Allocoleopsis</taxon>
        <taxon>Allocoleopsis franciscana</taxon>
    </lineage>
</organism>
<proteinExistence type="predicted"/>
<dbReference type="GO" id="GO:0005886">
    <property type="term" value="C:plasma membrane"/>
    <property type="evidence" value="ECO:0007669"/>
    <property type="project" value="TreeGrafter"/>
</dbReference>
<gene>
    <name evidence="3" type="ORF">Mic7113_1786</name>
</gene>
<dbReference type="CDD" id="cd06259">
    <property type="entry name" value="YdcF-like"/>
    <property type="match status" value="1"/>
</dbReference>
<evidence type="ECO:0000313" key="4">
    <source>
        <dbReference type="Proteomes" id="UP000010471"/>
    </source>
</evidence>
<dbReference type="eggNOG" id="COG1434">
    <property type="taxonomic scope" value="Bacteria"/>
</dbReference>
<evidence type="ECO:0000256" key="1">
    <source>
        <dbReference type="SAM" id="Phobius"/>
    </source>
</evidence>
<feature type="transmembrane region" description="Helical" evidence="1">
    <location>
        <begin position="14"/>
        <end position="36"/>
    </location>
</feature>
<dbReference type="AlphaFoldDB" id="K9WD27"/>
<name>K9WD27_9CYAN</name>
<dbReference type="PATRIC" id="fig|1173027.3.peg.1971"/>
<keyword evidence="1" id="KW-0812">Transmembrane</keyword>
<evidence type="ECO:0000313" key="3">
    <source>
        <dbReference type="EMBL" id="AFZ17644.1"/>
    </source>
</evidence>
<dbReference type="HOGENOM" id="CLU_086929_0_0_3"/>
<dbReference type="EMBL" id="CP003630">
    <property type="protein sequence ID" value="AFZ17644.1"/>
    <property type="molecule type" value="Genomic_DNA"/>
</dbReference>
<dbReference type="Gene3D" id="3.40.50.620">
    <property type="entry name" value="HUPs"/>
    <property type="match status" value="1"/>
</dbReference>
<dbReference type="PANTHER" id="PTHR30336:SF4">
    <property type="entry name" value="ENVELOPE BIOGENESIS FACTOR ELYC"/>
    <property type="match status" value="1"/>
</dbReference>
<dbReference type="GO" id="GO:0000270">
    <property type="term" value="P:peptidoglycan metabolic process"/>
    <property type="evidence" value="ECO:0007669"/>
    <property type="project" value="TreeGrafter"/>
</dbReference>
<feature type="domain" description="DUF218" evidence="2">
    <location>
        <begin position="84"/>
        <end position="216"/>
    </location>
</feature>
<feature type="transmembrane region" description="Helical" evidence="1">
    <location>
        <begin position="43"/>
        <end position="67"/>
    </location>
</feature>
<sequence>MTQWLTLKNLLSQWLMTPTLILVPLVILVGLLWLIPRRRWKRLFAGLGIILLVIYFTATSSLTVTLASQGLVAFLPEDSGETVDAMVVLGRGYPFRASRVEVAAKLWQEHRAPLIFASGAGDASETIELFTAAGIPNQALAHEDCSRTTKENAEFTAAVLQPQGVRTILLVTDPPHMLRSLLTFRHFGFQVIPRTSPLPSELTPRRKAVMVFYEYLAFVSYGLQGRLFPQSISEVTSLQLLKYNPISL</sequence>
<dbReference type="GO" id="GO:0043164">
    <property type="term" value="P:Gram-negative-bacterium-type cell wall biogenesis"/>
    <property type="evidence" value="ECO:0007669"/>
    <property type="project" value="TreeGrafter"/>
</dbReference>
<accession>K9WD27</accession>
<keyword evidence="4" id="KW-1185">Reference proteome</keyword>
<dbReference type="Pfam" id="PF02698">
    <property type="entry name" value="DUF218"/>
    <property type="match status" value="1"/>
</dbReference>
<dbReference type="InterPro" id="IPR051599">
    <property type="entry name" value="Cell_Envelope_Assoc"/>
</dbReference>
<dbReference type="InterPro" id="IPR003848">
    <property type="entry name" value="DUF218"/>
</dbReference>
<reference evidence="3 4" key="1">
    <citation type="submission" date="2012-06" db="EMBL/GenBank/DDBJ databases">
        <title>Finished chromosome of genome of Microcoleus sp. PCC 7113.</title>
        <authorList>
            <consortium name="US DOE Joint Genome Institute"/>
            <person name="Gugger M."/>
            <person name="Coursin T."/>
            <person name="Rippka R."/>
            <person name="Tandeau De Marsac N."/>
            <person name="Huntemann M."/>
            <person name="Wei C.-L."/>
            <person name="Han J."/>
            <person name="Detter J.C."/>
            <person name="Han C."/>
            <person name="Tapia R."/>
            <person name="Chen A."/>
            <person name="Kyrpides N."/>
            <person name="Mavromatis K."/>
            <person name="Markowitz V."/>
            <person name="Szeto E."/>
            <person name="Ivanova N."/>
            <person name="Pagani I."/>
            <person name="Pati A."/>
            <person name="Goodwin L."/>
            <person name="Nordberg H.P."/>
            <person name="Cantor M.N."/>
            <person name="Hua S.X."/>
            <person name="Woyke T."/>
            <person name="Kerfeld C.A."/>
        </authorList>
    </citation>
    <scope>NUCLEOTIDE SEQUENCE [LARGE SCALE GENOMIC DNA]</scope>
    <source>
        <strain evidence="3 4">PCC 7113</strain>
    </source>
</reference>
<evidence type="ECO:0000259" key="2">
    <source>
        <dbReference type="Pfam" id="PF02698"/>
    </source>
</evidence>
<keyword evidence="1" id="KW-0472">Membrane</keyword>